<comment type="miscellaneous">
    <text evidence="2">Reaction mechanism of ThiL seems to utilize a direct, inline transfer of the gamma-phosphate of ATP to TMP rather than a phosphorylated enzyme intermediate.</text>
</comment>
<feature type="binding site" evidence="2">
    <location>
        <begin position="114"/>
        <end position="115"/>
    </location>
    <ligand>
        <name>ATP</name>
        <dbReference type="ChEBI" id="CHEBI:30616"/>
    </ligand>
</feature>
<dbReference type="InterPro" id="IPR036676">
    <property type="entry name" value="PurM-like_C_sf"/>
</dbReference>
<comment type="caution">
    <text evidence="2">Lacks conserved residue(s) required for the propagation of feature annotation.</text>
</comment>
<dbReference type="GO" id="GO:0009030">
    <property type="term" value="F:thiamine-phosphate kinase activity"/>
    <property type="evidence" value="ECO:0007669"/>
    <property type="project" value="UniProtKB-EC"/>
</dbReference>
<feature type="binding site" evidence="2">
    <location>
        <position position="49"/>
    </location>
    <ligand>
        <name>substrate</name>
    </ligand>
</feature>
<feature type="binding site" evidence="2">
    <location>
        <position position="207"/>
    </location>
    <ligand>
        <name>Mg(2+)</name>
        <dbReference type="ChEBI" id="CHEBI:18420"/>
        <label>5</label>
    </ligand>
</feature>
<feature type="binding site" evidence="2">
    <location>
        <position position="26"/>
    </location>
    <ligand>
        <name>Mg(2+)</name>
        <dbReference type="ChEBI" id="CHEBI:18420"/>
        <label>4</label>
    </ligand>
</feature>
<dbReference type="InterPro" id="IPR036921">
    <property type="entry name" value="PurM-like_N_sf"/>
</dbReference>
<evidence type="ECO:0000313" key="5">
    <source>
        <dbReference type="EMBL" id="MDO6416621.1"/>
    </source>
</evidence>
<evidence type="ECO:0000256" key="1">
    <source>
        <dbReference type="ARBA" id="ARBA00022977"/>
    </source>
</evidence>
<keyword evidence="2" id="KW-0547">Nucleotide-binding</keyword>
<organism evidence="5 6">
    <name type="scientific">Sphingomonas natans</name>
    <dbReference type="NCBI Taxonomy" id="3063330"/>
    <lineage>
        <taxon>Bacteria</taxon>
        <taxon>Pseudomonadati</taxon>
        <taxon>Pseudomonadota</taxon>
        <taxon>Alphaproteobacteria</taxon>
        <taxon>Sphingomonadales</taxon>
        <taxon>Sphingomonadaceae</taxon>
        <taxon>Sphingomonas</taxon>
    </lineage>
</organism>
<evidence type="ECO:0000259" key="3">
    <source>
        <dbReference type="Pfam" id="PF00586"/>
    </source>
</evidence>
<reference evidence="5" key="1">
    <citation type="submission" date="2023-07" db="EMBL/GenBank/DDBJ databases">
        <authorList>
            <person name="Kim M."/>
        </authorList>
    </citation>
    <scope>NUCLEOTIDE SEQUENCE</scope>
    <source>
        <strain evidence="5">BIUV-7</strain>
    </source>
</reference>
<feature type="domain" description="PurM-like N-terminal" evidence="3">
    <location>
        <begin position="25"/>
        <end position="134"/>
    </location>
</feature>
<feature type="binding site" evidence="2">
    <location>
        <position position="42"/>
    </location>
    <ligand>
        <name>Mg(2+)</name>
        <dbReference type="ChEBI" id="CHEBI:18420"/>
        <label>2</label>
    </ligand>
</feature>
<sequence>MSRESIFIAALRGLARDPAARDLIDDAAVLTVGGTALVLTHDMIVEGVHYLPADPPEDVAWKLVAVNLSDLAAKGARPIGVLLGYALGEDEWNLRFVAGLRDILAHYDVPLLGGDTVAGQMGTPRMLGLTAIGEAPAGGAPSRTGAQIDDICYVTGAIGAAGIGLAVALGERSGPASALAAYRRPVPRLAEGRVLAPHINAMMDVSDGLLIDAMRMAQASGIGLTIDLDAVPLAPACPDDQAGRIAAASAGDDYELLFAAPVDAMLPSFGDVAITAIGRFQAEEGFVLIDRDGPVELPTRLGYEHGA</sequence>
<feature type="binding site" evidence="2">
    <location>
        <position position="204"/>
    </location>
    <ligand>
        <name>Mg(2+)</name>
        <dbReference type="ChEBI" id="CHEBI:18420"/>
        <label>3</label>
    </ligand>
</feature>
<dbReference type="InterPro" id="IPR016188">
    <property type="entry name" value="PurM-like_N"/>
</dbReference>
<feature type="domain" description="PurM-like C-terminal" evidence="4">
    <location>
        <begin position="153"/>
        <end position="237"/>
    </location>
</feature>
<feature type="binding site" evidence="2">
    <location>
        <position position="70"/>
    </location>
    <ligand>
        <name>Mg(2+)</name>
        <dbReference type="ChEBI" id="CHEBI:18420"/>
        <label>3</label>
    </ligand>
</feature>
<dbReference type="NCBIfam" id="TIGR01379">
    <property type="entry name" value="thiL"/>
    <property type="match status" value="1"/>
</dbReference>
<keyword evidence="1 2" id="KW-0784">Thiamine biosynthesis</keyword>
<dbReference type="EMBL" id="JAUOTP010000011">
    <property type="protein sequence ID" value="MDO6416621.1"/>
    <property type="molecule type" value="Genomic_DNA"/>
</dbReference>
<evidence type="ECO:0000313" key="6">
    <source>
        <dbReference type="Proteomes" id="UP001169764"/>
    </source>
</evidence>
<dbReference type="InterPro" id="IPR006283">
    <property type="entry name" value="ThiL-like"/>
</dbReference>
<dbReference type="Gene3D" id="3.90.650.10">
    <property type="entry name" value="PurM-like C-terminal domain"/>
    <property type="match status" value="1"/>
</dbReference>
<comment type="pathway">
    <text evidence="2">Cofactor biosynthesis; thiamine diphosphate biosynthesis; thiamine diphosphate from thiamine phosphate: step 1/1.</text>
</comment>
<keyword evidence="2" id="KW-0479">Metal-binding</keyword>
<dbReference type="SUPFAM" id="SSF56042">
    <property type="entry name" value="PurM C-terminal domain-like"/>
    <property type="match status" value="1"/>
</dbReference>
<proteinExistence type="inferred from homology"/>
<accession>A0ABT8YE78</accession>
<feature type="binding site" evidence="2">
    <location>
        <position position="143"/>
    </location>
    <ligand>
        <name>ATP</name>
        <dbReference type="ChEBI" id="CHEBI:30616"/>
    </ligand>
</feature>
<protein>
    <recommendedName>
        <fullName evidence="2">Thiamine-monophosphate kinase</fullName>
        <shortName evidence="2">TMP kinase</shortName>
        <shortName evidence="2">Thiamine-phosphate kinase</shortName>
        <ecNumber evidence="2">2.7.4.16</ecNumber>
    </recommendedName>
</protein>
<comment type="function">
    <text evidence="2">Catalyzes the ATP-dependent phosphorylation of thiamine-monophosphate (TMP) to form thiamine-pyrophosphate (TPP), the active form of vitamin B1.</text>
</comment>
<dbReference type="Pfam" id="PF00586">
    <property type="entry name" value="AIRS"/>
    <property type="match status" value="1"/>
</dbReference>
<feature type="binding site" evidence="2">
    <location>
        <position position="40"/>
    </location>
    <ligand>
        <name>Mg(2+)</name>
        <dbReference type="ChEBI" id="CHEBI:18420"/>
        <label>4</label>
    </ligand>
</feature>
<dbReference type="Proteomes" id="UP001169764">
    <property type="component" value="Unassembled WGS sequence"/>
</dbReference>
<dbReference type="RefSeq" id="WP_303546315.1">
    <property type="nucleotide sequence ID" value="NZ_JAUOTP010000011.1"/>
</dbReference>
<keyword evidence="6" id="KW-1185">Reference proteome</keyword>
<feature type="binding site" evidence="2">
    <location>
        <position position="252"/>
    </location>
    <ligand>
        <name>substrate</name>
    </ligand>
</feature>
<dbReference type="InterPro" id="IPR010918">
    <property type="entry name" value="PurM-like_C_dom"/>
</dbReference>
<feature type="binding site" evidence="2">
    <location>
        <position position="70"/>
    </location>
    <ligand>
        <name>Mg(2+)</name>
        <dbReference type="ChEBI" id="CHEBI:18420"/>
        <label>2</label>
    </ligand>
</feature>
<dbReference type="CDD" id="cd02194">
    <property type="entry name" value="ThiL"/>
    <property type="match status" value="1"/>
</dbReference>
<dbReference type="Pfam" id="PF02769">
    <property type="entry name" value="AIRS_C"/>
    <property type="match status" value="1"/>
</dbReference>
<feature type="binding site" evidence="2">
    <location>
        <position position="303"/>
    </location>
    <ligand>
        <name>substrate</name>
    </ligand>
</feature>
<keyword evidence="2 5" id="KW-0808">Transferase</keyword>
<evidence type="ECO:0000256" key="2">
    <source>
        <dbReference type="HAMAP-Rule" id="MF_02128"/>
    </source>
</evidence>
<comment type="caution">
    <text evidence="5">The sequence shown here is derived from an EMBL/GenBank/DDBJ whole genome shotgun (WGS) entry which is preliminary data.</text>
</comment>
<comment type="similarity">
    <text evidence="2">Belongs to the thiamine-monophosphate kinase family.</text>
</comment>
<feature type="binding site" evidence="2">
    <location>
        <position position="26"/>
    </location>
    <ligand>
        <name>Mg(2+)</name>
        <dbReference type="ChEBI" id="CHEBI:18420"/>
        <label>3</label>
    </ligand>
</feature>
<dbReference type="Gene3D" id="3.30.1330.10">
    <property type="entry name" value="PurM-like, N-terminal domain"/>
    <property type="match status" value="1"/>
</dbReference>
<feature type="binding site" evidence="2">
    <location>
        <position position="115"/>
    </location>
    <ligand>
        <name>Mg(2+)</name>
        <dbReference type="ChEBI" id="CHEBI:18420"/>
        <label>1</label>
    </ligand>
</feature>
<dbReference type="PANTHER" id="PTHR30270">
    <property type="entry name" value="THIAMINE-MONOPHOSPHATE KINASE"/>
    <property type="match status" value="1"/>
</dbReference>
<dbReference type="SUPFAM" id="SSF55326">
    <property type="entry name" value="PurM N-terminal domain-like"/>
    <property type="match status" value="1"/>
</dbReference>
<name>A0ABT8YE78_9SPHN</name>
<dbReference type="PANTHER" id="PTHR30270:SF0">
    <property type="entry name" value="THIAMINE-MONOPHOSPHATE KINASE"/>
    <property type="match status" value="1"/>
</dbReference>
<feature type="binding site" evidence="2">
    <location>
        <position position="70"/>
    </location>
    <ligand>
        <name>Mg(2+)</name>
        <dbReference type="ChEBI" id="CHEBI:18420"/>
        <label>4</label>
    </ligand>
</feature>
<feature type="binding site" evidence="2">
    <location>
        <position position="206"/>
    </location>
    <ligand>
        <name>ATP</name>
        <dbReference type="ChEBI" id="CHEBI:30616"/>
    </ligand>
</feature>
<gene>
    <name evidence="2 5" type="primary">thiL</name>
    <name evidence="5" type="ORF">Q4F19_19715</name>
</gene>
<dbReference type="HAMAP" id="MF_02128">
    <property type="entry name" value="TMP_kinase"/>
    <property type="match status" value="1"/>
</dbReference>
<dbReference type="EC" id="2.7.4.16" evidence="2"/>
<keyword evidence="2" id="KW-0067">ATP-binding</keyword>
<keyword evidence="2" id="KW-0460">Magnesium</keyword>
<evidence type="ECO:0000259" key="4">
    <source>
        <dbReference type="Pfam" id="PF02769"/>
    </source>
</evidence>
<dbReference type="PIRSF" id="PIRSF005303">
    <property type="entry name" value="Thiam_monoph_kin"/>
    <property type="match status" value="1"/>
</dbReference>
<feature type="binding site" evidence="2">
    <location>
        <position position="42"/>
    </location>
    <ligand>
        <name>Mg(2+)</name>
        <dbReference type="ChEBI" id="CHEBI:18420"/>
        <label>1</label>
    </ligand>
</feature>
<keyword evidence="2 5" id="KW-0418">Kinase</keyword>
<comment type="catalytic activity">
    <reaction evidence="2">
        <text>thiamine phosphate + ATP = thiamine diphosphate + ADP</text>
        <dbReference type="Rhea" id="RHEA:15913"/>
        <dbReference type="ChEBI" id="CHEBI:30616"/>
        <dbReference type="ChEBI" id="CHEBI:37575"/>
        <dbReference type="ChEBI" id="CHEBI:58937"/>
        <dbReference type="ChEBI" id="CHEBI:456216"/>
        <dbReference type="EC" id="2.7.4.16"/>
    </reaction>
</comment>